<evidence type="ECO:0000256" key="4">
    <source>
        <dbReference type="ARBA" id="ARBA00022989"/>
    </source>
</evidence>
<feature type="transmembrane region" description="Helical" evidence="7">
    <location>
        <begin position="141"/>
        <end position="161"/>
    </location>
</feature>
<dbReference type="GO" id="GO:0016020">
    <property type="term" value="C:membrane"/>
    <property type="evidence" value="ECO:0007669"/>
    <property type="project" value="UniProtKB-SubCell"/>
</dbReference>
<evidence type="ECO:0000256" key="7">
    <source>
        <dbReference type="SAM" id="Phobius"/>
    </source>
</evidence>
<dbReference type="InterPro" id="IPR011547">
    <property type="entry name" value="SLC26A/SulP_dom"/>
</dbReference>
<evidence type="ECO:0000256" key="2">
    <source>
        <dbReference type="ARBA" id="ARBA00022448"/>
    </source>
</evidence>
<feature type="transmembrane region" description="Helical" evidence="7">
    <location>
        <begin position="432"/>
        <end position="454"/>
    </location>
</feature>
<feature type="transmembrane region" description="Helical" evidence="7">
    <location>
        <begin position="173"/>
        <end position="195"/>
    </location>
</feature>
<feature type="transmembrane region" description="Helical" evidence="7">
    <location>
        <begin position="251"/>
        <end position="269"/>
    </location>
</feature>
<keyword evidence="4 7" id="KW-1133">Transmembrane helix</keyword>
<dbReference type="EMBL" id="CM026426">
    <property type="protein sequence ID" value="KAG0573743.1"/>
    <property type="molecule type" value="Genomic_DNA"/>
</dbReference>
<accession>A0A8T0HT86</accession>
<dbReference type="Gene3D" id="3.30.750.24">
    <property type="entry name" value="STAS domain"/>
    <property type="match status" value="1"/>
</dbReference>
<feature type="transmembrane region" description="Helical" evidence="7">
    <location>
        <begin position="281"/>
        <end position="301"/>
    </location>
</feature>
<feature type="transmembrane region" description="Helical" evidence="7">
    <location>
        <begin position="366"/>
        <end position="383"/>
    </location>
</feature>
<evidence type="ECO:0000313" key="9">
    <source>
        <dbReference type="EMBL" id="KAG0573743.1"/>
    </source>
</evidence>
<comment type="subcellular location">
    <subcellularLocation>
        <location evidence="1">Membrane</location>
        <topology evidence="1">Multi-pass membrane protein</topology>
    </subcellularLocation>
</comment>
<feature type="region of interest" description="Disordered" evidence="6">
    <location>
        <begin position="1"/>
        <end position="25"/>
    </location>
</feature>
<sequence length="702" mass="76051">MYVSESAVDVAGLQSTGSDRRQEGSASAARAVKILPVSQLTPTLSAPGAPVKKSGRGVLFGEPGREKTWPETLLPSLGWMKAYKWRDSLKSDAVAGITVGTMLIPQAMSYAKLAGLHPIYGLYSGFIPIFAYALFGSSRQLAIGPVALVSLLVSNGLAPIVDRSKEGSDERYTELAILLALMVGLLEVLLGLIRLGWLIRFISHSIISGFTTGSAIIIGLSQAKNFLGYEVTGSSKFIPLVQSIIAGWSQFKWQPFTMGCVFLTVLLIMKHLGKNYKDLRILRAAGPLTAVFSGTLFIKLYHPDSISVVGPIPQGLPGFSVNYDFSVASKLLPTAALICGVAILESVGIAKALAAKNGYEIDSNQELFGLGMANLLGSAFSAYPTTGSFSRSAVMQETAAKTGFAGVFMGLLVTSSLLFLTPLFADIPQCALAAIVISAVIGLVDYNEAIFLWRVDKKDFLLWLAASSFTLFFGIEIGVLVGVGLSLVFVIYESANPHMAVLGRLPGTTVYRNALQYPDAFIYHGIVILRIDSPIYFANINFIKERLREFELHTGVSANKGHDVGRISFLIIEMSPVTYIDSTGIHALKEIYHEYKARNIQMALCNPSPRVMVSLARAGLPDLIGNSWYFVRVHDAVQVCLSLMQAEHPSGENNSSPQPIKRASYERWTRHDQDGHSAPWRREASRSDPERSSLMGSPDGAI</sequence>
<feature type="transmembrane region" description="Helical" evidence="7">
    <location>
        <begin position="331"/>
        <end position="354"/>
    </location>
</feature>
<comment type="caution">
    <text evidence="9">The sequence shown here is derived from an EMBL/GenBank/DDBJ whole genome shotgun (WGS) entry which is preliminary data.</text>
</comment>
<protein>
    <recommendedName>
        <fullName evidence="8">STAS domain-containing protein</fullName>
    </recommendedName>
</protein>
<dbReference type="FunFam" id="3.30.750.24:FF:000002">
    <property type="entry name" value="Sulfate transporter 31"/>
    <property type="match status" value="1"/>
</dbReference>
<keyword evidence="3 7" id="KW-0812">Transmembrane</keyword>
<feature type="domain" description="STAS" evidence="8">
    <location>
        <begin position="516"/>
        <end position="640"/>
    </location>
</feature>
<keyword evidence="5 7" id="KW-0472">Membrane</keyword>
<keyword evidence="2" id="KW-0813">Transport</keyword>
<evidence type="ECO:0000256" key="3">
    <source>
        <dbReference type="ARBA" id="ARBA00022692"/>
    </source>
</evidence>
<dbReference type="GO" id="GO:0055085">
    <property type="term" value="P:transmembrane transport"/>
    <property type="evidence" value="ECO:0007669"/>
    <property type="project" value="InterPro"/>
</dbReference>
<dbReference type="Pfam" id="PF00916">
    <property type="entry name" value="Sulfate_transp"/>
    <property type="match status" value="1"/>
</dbReference>
<dbReference type="NCBIfam" id="TIGR00815">
    <property type="entry name" value="sulP"/>
    <property type="match status" value="1"/>
</dbReference>
<dbReference type="PROSITE" id="PS50801">
    <property type="entry name" value="STAS"/>
    <property type="match status" value="1"/>
</dbReference>
<feature type="transmembrane region" description="Helical" evidence="7">
    <location>
        <begin position="403"/>
        <end position="425"/>
    </location>
</feature>
<evidence type="ECO:0000256" key="1">
    <source>
        <dbReference type="ARBA" id="ARBA00004141"/>
    </source>
</evidence>
<name>A0A8T0HT86_CERPU</name>
<evidence type="ECO:0000313" key="10">
    <source>
        <dbReference type="Proteomes" id="UP000822688"/>
    </source>
</evidence>
<organism evidence="9 10">
    <name type="scientific">Ceratodon purpureus</name>
    <name type="common">Fire moss</name>
    <name type="synonym">Dicranum purpureum</name>
    <dbReference type="NCBI Taxonomy" id="3225"/>
    <lineage>
        <taxon>Eukaryota</taxon>
        <taxon>Viridiplantae</taxon>
        <taxon>Streptophyta</taxon>
        <taxon>Embryophyta</taxon>
        <taxon>Bryophyta</taxon>
        <taxon>Bryophytina</taxon>
        <taxon>Bryopsida</taxon>
        <taxon>Dicranidae</taxon>
        <taxon>Pseudoditrichales</taxon>
        <taxon>Ditrichaceae</taxon>
        <taxon>Ceratodon</taxon>
    </lineage>
</organism>
<feature type="compositionally biased region" description="Basic and acidic residues" evidence="6">
    <location>
        <begin position="663"/>
        <end position="691"/>
    </location>
</feature>
<dbReference type="InterPro" id="IPR002645">
    <property type="entry name" value="STAS_dom"/>
</dbReference>
<dbReference type="Proteomes" id="UP000822688">
    <property type="component" value="Chromosome V"/>
</dbReference>
<reference evidence="9" key="1">
    <citation type="submission" date="2020-06" db="EMBL/GenBank/DDBJ databases">
        <title>WGS assembly of Ceratodon purpureus strain R40.</title>
        <authorList>
            <person name="Carey S.B."/>
            <person name="Jenkins J."/>
            <person name="Shu S."/>
            <person name="Lovell J.T."/>
            <person name="Sreedasyam A."/>
            <person name="Maumus F."/>
            <person name="Tiley G.P."/>
            <person name="Fernandez-Pozo N."/>
            <person name="Barry K."/>
            <person name="Chen C."/>
            <person name="Wang M."/>
            <person name="Lipzen A."/>
            <person name="Daum C."/>
            <person name="Saski C.A."/>
            <person name="Payton A.C."/>
            <person name="Mcbreen J.C."/>
            <person name="Conrad R.E."/>
            <person name="Kollar L.M."/>
            <person name="Olsson S."/>
            <person name="Huttunen S."/>
            <person name="Landis J.B."/>
            <person name="Wickett N.J."/>
            <person name="Johnson M.G."/>
            <person name="Rensing S.A."/>
            <person name="Grimwood J."/>
            <person name="Schmutz J."/>
            <person name="Mcdaniel S.F."/>
        </authorList>
    </citation>
    <scope>NUCLEOTIDE SEQUENCE</scope>
    <source>
        <strain evidence="9">R40</strain>
    </source>
</reference>
<dbReference type="CDD" id="cd07042">
    <property type="entry name" value="STAS_SulP_like_sulfate_transporter"/>
    <property type="match status" value="1"/>
</dbReference>
<dbReference type="InterPro" id="IPR036513">
    <property type="entry name" value="STAS_dom_sf"/>
</dbReference>
<gene>
    <name evidence="9" type="ORF">KC19_VG205700</name>
</gene>
<evidence type="ECO:0000259" key="8">
    <source>
        <dbReference type="PROSITE" id="PS50801"/>
    </source>
</evidence>
<evidence type="ECO:0000256" key="6">
    <source>
        <dbReference type="SAM" id="MobiDB-lite"/>
    </source>
</evidence>
<dbReference type="SUPFAM" id="SSF52091">
    <property type="entry name" value="SpoIIaa-like"/>
    <property type="match status" value="1"/>
</dbReference>
<proteinExistence type="predicted"/>
<dbReference type="Pfam" id="PF01740">
    <property type="entry name" value="STAS"/>
    <property type="match status" value="1"/>
</dbReference>
<feature type="transmembrane region" description="Helical" evidence="7">
    <location>
        <begin position="460"/>
        <end position="492"/>
    </location>
</feature>
<dbReference type="InterPro" id="IPR001902">
    <property type="entry name" value="SLC26A/SulP_fam"/>
</dbReference>
<feature type="region of interest" description="Disordered" evidence="6">
    <location>
        <begin position="647"/>
        <end position="702"/>
    </location>
</feature>
<dbReference type="PANTHER" id="PTHR11814">
    <property type="entry name" value="SULFATE TRANSPORTER"/>
    <property type="match status" value="1"/>
</dbReference>
<dbReference type="AlphaFoldDB" id="A0A8T0HT86"/>
<evidence type="ECO:0000256" key="5">
    <source>
        <dbReference type="ARBA" id="ARBA00023136"/>
    </source>
</evidence>
<feature type="transmembrane region" description="Helical" evidence="7">
    <location>
        <begin position="113"/>
        <end position="135"/>
    </location>
</feature>
<keyword evidence="10" id="KW-1185">Reference proteome</keyword>
<feature type="transmembrane region" description="Helical" evidence="7">
    <location>
        <begin position="201"/>
        <end position="220"/>
    </location>
</feature>